<dbReference type="Pfam" id="PF00696">
    <property type="entry name" value="AA_kinase"/>
    <property type="match status" value="1"/>
</dbReference>
<evidence type="ECO:0000259" key="9">
    <source>
        <dbReference type="Pfam" id="PF00696"/>
    </source>
</evidence>
<name>A0A316UT74_9BASI</name>
<dbReference type="HAMAP" id="MF_00456">
    <property type="entry name" value="ProB"/>
    <property type="match status" value="1"/>
</dbReference>
<keyword evidence="5" id="KW-0547">Nucleotide-binding</keyword>
<evidence type="ECO:0000313" key="11">
    <source>
        <dbReference type="Proteomes" id="UP000245884"/>
    </source>
</evidence>
<dbReference type="GO" id="GO:1901607">
    <property type="term" value="P:alpha-amino acid biosynthetic process"/>
    <property type="evidence" value="ECO:0007669"/>
    <property type="project" value="UniProtKB-ARBA"/>
</dbReference>
<evidence type="ECO:0000256" key="6">
    <source>
        <dbReference type="ARBA" id="ARBA00022777"/>
    </source>
</evidence>
<dbReference type="CDD" id="cd04242">
    <property type="entry name" value="AAK_G5K_ProB"/>
    <property type="match status" value="1"/>
</dbReference>
<dbReference type="GO" id="GO:0004349">
    <property type="term" value="F:glutamate 5-kinase activity"/>
    <property type="evidence" value="ECO:0007669"/>
    <property type="project" value="InterPro"/>
</dbReference>
<feature type="region of interest" description="Disordered" evidence="8">
    <location>
        <begin position="290"/>
        <end position="312"/>
    </location>
</feature>
<keyword evidence="1" id="KW-0963">Cytoplasm</keyword>
<dbReference type="InterPro" id="IPR001048">
    <property type="entry name" value="Asp/Glu/Uridylate_kinase"/>
</dbReference>
<feature type="compositionally biased region" description="Low complexity" evidence="8">
    <location>
        <begin position="463"/>
        <end position="475"/>
    </location>
</feature>
<evidence type="ECO:0000256" key="2">
    <source>
        <dbReference type="ARBA" id="ARBA00022605"/>
    </source>
</evidence>
<feature type="compositionally biased region" description="Low complexity" evidence="8">
    <location>
        <begin position="440"/>
        <end position="450"/>
    </location>
</feature>
<protein>
    <submittedName>
        <fullName evidence="10">Glutamate 5-kinase</fullName>
    </submittedName>
</protein>
<dbReference type="Gene3D" id="2.30.130.10">
    <property type="entry name" value="PUA domain"/>
    <property type="match status" value="2"/>
</dbReference>
<accession>A0A316UT74</accession>
<evidence type="ECO:0000256" key="1">
    <source>
        <dbReference type="ARBA" id="ARBA00022490"/>
    </source>
</evidence>
<dbReference type="InterPro" id="IPR001057">
    <property type="entry name" value="Glu/AcGlu_kinase"/>
</dbReference>
<proteinExistence type="inferred from homology"/>
<dbReference type="InterPro" id="IPR036974">
    <property type="entry name" value="PUA_sf"/>
</dbReference>
<feature type="compositionally biased region" description="Low complexity" evidence="8">
    <location>
        <begin position="418"/>
        <end position="433"/>
    </location>
</feature>
<dbReference type="PROSITE" id="PS00902">
    <property type="entry name" value="GLUTAMATE_5_KINASE"/>
    <property type="match status" value="1"/>
</dbReference>
<evidence type="ECO:0000256" key="8">
    <source>
        <dbReference type="SAM" id="MobiDB-lite"/>
    </source>
</evidence>
<dbReference type="GO" id="GO:0003723">
    <property type="term" value="F:RNA binding"/>
    <property type="evidence" value="ECO:0007669"/>
    <property type="project" value="InterPro"/>
</dbReference>
<dbReference type="PANTHER" id="PTHR43654:SF3">
    <property type="entry name" value="GLUTAMATE 5-KINASE"/>
    <property type="match status" value="1"/>
</dbReference>
<keyword evidence="3" id="KW-0641">Proline biosynthesis</keyword>
<dbReference type="Proteomes" id="UP000245884">
    <property type="component" value="Unassembled WGS sequence"/>
</dbReference>
<dbReference type="OrthoDB" id="409889at2759"/>
<dbReference type="PRINTS" id="PR00474">
    <property type="entry name" value="GLU5KINASE"/>
</dbReference>
<dbReference type="CDD" id="cd21157">
    <property type="entry name" value="PUA_G5K"/>
    <property type="match status" value="1"/>
</dbReference>
<evidence type="ECO:0000256" key="7">
    <source>
        <dbReference type="ARBA" id="ARBA00022840"/>
    </source>
</evidence>
<evidence type="ECO:0000256" key="4">
    <source>
        <dbReference type="ARBA" id="ARBA00022679"/>
    </source>
</evidence>
<keyword evidence="7" id="KW-0067">ATP-binding</keyword>
<gene>
    <name evidence="10" type="ORF">BDZ90DRAFT_231457</name>
</gene>
<evidence type="ECO:0000256" key="3">
    <source>
        <dbReference type="ARBA" id="ARBA00022650"/>
    </source>
</evidence>
<dbReference type="EMBL" id="KZ819665">
    <property type="protein sequence ID" value="PWN28472.1"/>
    <property type="molecule type" value="Genomic_DNA"/>
</dbReference>
<dbReference type="Gene3D" id="3.40.1160.10">
    <property type="entry name" value="Acetylglutamate kinase-like"/>
    <property type="match status" value="2"/>
</dbReference>
<dbReference type="STRING" id="1569628.A0A316UT74"/>
<dbReference type="SUPFAM" id="SSF53633">
    <property type="entry name" value="Carbamate kinase-like"/>
    <property type="match status" value="1"/>
</dbReference>
<keyword evidence="6 10" id="KW-0418">Kinase</keyword>
<evidence type="ECO:0000256" key="5">
    <source>
        <dbReference type="ARBA" id="ARBA00022741"/>
    </source>
</evidence>
<dbReference type="NCBIfam" id="TIGR01027">
    <property type="entry name" value="proB"/>
    <property type="match status" value="1"/>
</dbReference>
<feature type="domain" description="Aspartate/glutamate/uridylate kinase" evidence="9">
    <location>
        <begin position="38"/>
        <end position="269"/>
    </location>
</feature>
<dbReference type="GO" id="GO:0005524">
    <property type="term" value="F:ATP binding"/>
    <property type="evidence" value="ECO:0007669"/>
    <property type="project" value="UniProtKB-KW"/>
</dbReference>
<dbReference type="AlphaFoldDB" id="A0A316UT74"/>
<feature type="region of interest" description="Disordered" evidence="8">
    <location>
        <begin position="409"/>
        <end position="495"/>
    </location>
</feature>
<dbReference type="InterPro" id="IPR036393">
    <property type="entry name" value="AceGlu_kinase-like_sf"/>
</dbReference>
<dbReference type="InterPro" id="IPR005715">
    <property type="entry name" value="Glu_5kinase/COase_Synthase"/>
</dbReference>
<dbReference type="GO" id="GO:0005829">
    <property type="term" value="C:cytosol"/>
    <property type="evidence" value="ECO:0007669"/>
    <property type="project" value="TreeGrafter"/>
</dbReference>
<reference evidence="10 11" key="1">
    <citation type="journal article" date="2018" name="Mol. Biol. Evol.">
        <title>Broad Genomic Sampling Reveals a Smut Pathogenic Ancestry of the Fungal Clade Ustilaginomycotina.</title>
        <authorList>
            <person name="Kijpornyongpan T."/>
            <person name="Mondo S.J."/>
            <person name="Barry K."/>
            <person name="Sandor L."/>
            <person name="Lee J."/>
            <person name="Lipzen A."/>
            <person name="Pangilinan J."/>
            <person name="LaButti K."/>
            <person name="Hainaut M."/>
            <person name="Henrissat B."/>
            <person name="Grigoriev I.V."/>
            <person name="Spatafora J.W."/>
            <person name="Aime M.C."/>
        </authorList>
    </citation>
    <scope>NUCLEOTIDE SEQUENCE [LARGE SCALE GENOMIC DNA]</scope>
    <source>
        <strain evidence="10 11">MCA 5214</strain>
    </source>
</reference>
<dbReference type="InterPro" id="IPR019797">
    <property type="entry name" value="Glutamate_5-kinase_CS"/>
</dbReference>
<organism evidence="10 11">
    <name type="scientific">Jaminaea rosea</name>
    <dbReference type="NCBI Taxonomy" id="1569628"/>
    <lineage>
        <taxon>Eukaryota</taxon>
        <taxon>Fungi</taxon>
        <taxon>Dikarya</taxon>
        <taxon>Basidiomycota</taxon>
        <taxon>Ustilaginomycotina</taxon>
        <taxon>Exobasidiomycetes</taxon>
        <taxon>Microstromatales</taxon>
        <taxon>Microstromatales incertae sedis</taxon>
        <taxon>Jaminaea</taxon>
    </lineage>
</organism>
<dbReference type="InterPro" id="IPR041739">
    <property type="entry name" value="G5K_ProB"/>
</dbReference>
<keyword evidence="11" id="KW-1185">Reference proteome</keyword>
<keyword evidence="2" id="KW-0028">Amino-acid biosynthesis</keyword>
<dbReference type="FunFam" id="3.40.1160.10:FF:000018">
    <property type="entry name" value="Glutamate 5-kinase"/>
    <property type="match status" value="1"/>
</dbReference>
<dbReference type="RefSeq" id="XP_025363084.1">
    <property type="nucleotide sequence ID" value="XM_025505871.1"/>
</dbReference>
<evidence type="ECO:0000313" key="10">
    <source>
        <dbReference type="EMBL" id="PWN28472.1"/>
    </source>
</evidence>
<keyword evidence="4" id="KW-0808">Transferase</keyword>
<sequence length="550" mass="57522">MVTPNAASSSTAAASASAHIAAAQQAHSGPSSSTKPLTIVIKLGTSSVLSLDTLTPKLSLLSSIVETCHSLRLQGHRVVIVCSGAIGIGRMRMGIREKPKGVGERQALAALGQLRLMALWDNLFHQVGIDVAQVLLTRNDIADRPRYLNARTTLQTLLTTYHSIPIVNENDTVSTSELRFGDNDTLSAITAGLVDADYLFLCTDVDGLYTGNPRSDPNARRLGVVRSVQEARRAVSVDTMGSDFGTGGMQTKLIAAELATAAGVATVIVNSQRPEDVADIVAKGIPVMTEEREGDKSSSQGANGHPDSLASSVASLLPPETASLVGHPPLTAPNHTLFLPTPSPLPSRKWSLLHALHPSGSIVIDEGAYRRLSKHESGGRLLPAGVVGIKGHWERMQAVRLVVRRAKASEGEQGQGHSGSSLLKQAAQKLSLADGGPEKPSSLSSTTPSAMPTPPIVDDLTHPSAPSSTAATAPAAAPPLPRAVSSQGIEGGDEDGWTYTEVGRCLANYTSLETDAIRGHKSGEIATILGHADSDYVTDQVALSVVMNAQ</sequence>
<dbReference type="GeneID" id="37027694"/>
<dbReference type="PANTHER" id="PTHR43654">
    <property type="entry name" value="GLUTAMATE 5-KINASE"/>
    <property type="match status" value="1"/>
</dbReference>
<dbReference type="PROSITE" id="PS50890">
    <property type="entry name" value="PUA"/>
    <property type="match status" value="1"/>
</dbReference>